<dbReference type="PROSITE" id="PS50005">
    <property type="entry name" value="TPR"/>
    <property type="match status" value="1"/>
</dbReference>
<dbReference type="InterPro" id="IPR051616">
    <property type="entry name" value="Cul2-RING_E3_ligase_SR"/>
</dbReference>
<proteinExistence type="predicted"/>
<reference evidence="4 5" key="1">
    <citation type="journal article" date="2024" name="Nat. Commun.">
        <title>Phylogenomics reveals the evolutionary origins of lichenization in chlorophyte algae.</title>
        <authorList>
            <person name="Puginier C."/>
            <person name="Libourel C."/>
            <person name="Otte J."/>
            <person name="Skaloud P."/>
            <person name="Haon M."/>
            <person name="Grisel S."/>
            <person name="Petersen M."/>
            <person name="Berrin J.G."/>
            <person name="Delaux P.M."/>
            <person name="Dal Grande F."/>
            <person name="Keller J."/>
        </authorList>
    </citation>
    <scope>NUCLEOTIDE SEQUENCE [LARGE SCALE GENOMIC DNA]</scope>
    <source>
        <strain evidence="4 5">SAG 2036</strain>
    </source>
</reference>
<protein>
    <submittedName>
        <fullName evidence="4">Uncharacterized protein</fullName>
    </submittedName>
</protein>
<dbReference type="PROSITE" id="PS50088">
    <property type="entry name" value="ANK_REPEAT"/>
    <property type="match status" value="7"/>
</dbReference>
<keyword evidence="5" id="KW-1185">Reference proteome</keyword>
<dbReference type="SUPFAM" id="SSF48403">
    <property type="entry name" value="Ankyrin repeat"/>
    <property type="match status" value="1"/>
</dbReference>
<organism evidence="4 5">
    <name type="scientific">Symbiochloris irregularis</name>
    <dbReference type="NCBI Taxonomy" id="706552"/>
    <lineage>
        <taxon>Eukaryota</taxon>
        <taxon>Viridiplantae</taxon>
        <taxon>Chlorophyta</taxon>
        <taxon>core chlorophytes</taxon>
        <taxon>Trebouxiophyceae</taxon>
        <taxon>Trebouxiales</taxon>
        <taxon>Trebouxiaceae</taxon>
        <taxon>Symbiochloris</taxon>
    </lineage>
</organism>
<feature type="repeat" description="ANK" evidence="1">
    <location>
        <begin position="194"/>
        <end position="226"/>
    </location>
</feature>
<keyword evidence="2" id="KW-0802">TPR repeat</keyword>
<evidence type="ECO:0000256" key="3">
    <source>
        <dbReference type="SAM" id="MobiDB-lite"/>
    </source>
</evidence>
<evidence type="ECO:0000313" key="5">
    <source>
        <dbReference type="Proteomes" id="UP001465755"/>
    </source>
</evidence>
<dbReference type="PRINTS" id="PR01415">
    <property type="entry name" value="ANKYRIN"/>
</dbReference>
<gene>
    <name evidence="4" type="ORF">WJX73_006231</name>
</gene>
<dbReference type="SUPFAM" id="SSF48452">
    <property type="entry name" value="TPR-like"/>
    <property type="match status" value="1"/>
</dbReference>
<dbReference type="SMART" id="SM00248">
    <property type="entry name" value="ANK"/>
    <property type="match status" value="7"/>
</dbReference>
<dbReference type="PROSITE" id="PS50297">
    <property type="entry name" value="ANK_REP_REGION"/>
    <property type="match status" value="6"/>
</dbReference>
<dbReference type="Proteomes" id="UP001465755">
    <property type="component" value="Unassembled WGS sequence"/>
</dbReference>
<accession>A0AAW1PVF9</accession>
<dbReference type="InterPro" id="IPR019734">
    <property type="entry name" value="TPR_rpt"/>
</dbReference>
<feature type="region of interest" description="Disordered" evidence="3">
    <location>
        <begin position="304"/>
        <end position="334"/>
    </location>
</feature>
<feature type="repeat" description="ANK" evidence="1">
    <location>
        <begin position="260"/>
        <end position="282"/>
    </location>
</feature>
<sequence>MLSTDSLVSATPCSGESTNALQEREKVQNLFKSAQDGDCSRLVRLAHTDFEGQEIDKIRDGRGRTCLHFAAQAGHTEACRLLIEELGADADSATEDGDTPLQLAAAAGKLAVCKLLVSHGAHVWRDNVSSPQPLHRAAAAGNVPVVRWLLDNGTPVDLPSPAGTPLLWASGSGQVATSKVLLEAGANPDVQGTDGVSAILMAAAAGSSAAVRALIKAGANVNVKATGAVTPLHTAAECGSLETVEALLEAGADANARDSGGHTPLSAAAHEGDRAIVELLLSATKPYCPDWTVEGVLEAARNGDDINGLQRDQPDQNDTLPAVSVPEASEPDEAAAARHKRLGDEAFVAKDYPKALSSYTQSLHHSTSSHLPWANRAAVHLQLGQPEDALRDAQIARSLSPAYAKAWYREGLAAGKLGQWEAAANAYFSGYQADPTNKVLAQAFQDAVAEGRKQHQQTQAEA</sequence>
<dbReference type="Pfam" id="PF12796">
    <property type="entry name" value="Ank_2"/>
    <property type="match status" value="3"/>
</dbReference>
<evidence type="ECO:0000256" key="1">
    <source>
        <dbReference type="PROSITE-ProRule" id="PRU00023"/>
    </source>
</evidence>
<name>A0AAW1PVF9_9CHLO</name>
<keyword evidence="1" id="KW-0040">ANK repeat</keyword>
<dbReference type="SMART" id="SM00028">
    <property type="entry name" value="TPR"/>
    <property type="match status" value="3"/>
</dbReference>
<dbReference type="PANTHER" id="PTHR46224:SF6">
    <property type="entry name" value="ANKYRIN REPEAT FAMILY PROTEIN"/>
    <property type="match status" value="1"/>
</dbReference>
<feature type="repeat" description="ANK" evidence="1">
    <location>
        <begin position="96"/>
        <end position="123"/>
    </location>
</feature>
<feature type="repeat" description="ANK" evidence="1">
    <location>
        <begin position="62"/>
        <end position="95"/>
    </location>
</feature>
<feature type="repeat" description="ANK" evidence="1">
    <location>
        <begin position="227"/>
        <end position="259"/>
    </location>
</feature>
<dbReference type="InterPro" id="IPR011990">
    <property type="entry name" value="TPR-like_helical_dom_sf"/>
</dbReference>
<dbReference type="EMBL" id="JALJOQ010000004">
    <property type="protein sequence ID" value="KAK9813546.1"/>
    <property type="molecule type" value="Genomic_DNA"/>
</dbReference>
<dbReference type="Gene3D" id="1.25.40.20">
    <property type="entry name" value="Ankyrin repeat-containing domain"/>
    <property type="match status" value="3"/>
</dbReference>
<dbReference type="Gene3D" id="1.25.40.10">
    <property type="entry name" value="Tetratricopeptide repeat domain"/>
    <property type="match status" value="1"/>
</dbReference>
<evidence type="ECO:0000256" key="2">
    <source>
        <dbReference type="PROSITE-ProRule" id="PRU00339"/>
    </source>
</evidence>
<dbReference type="PANTHER" id="PTHR46224">
    <property type="entry name" value="ANKYRIN REPEAT FAMILY PROTEIN"/>
    <property type="match status" value="1"/>
</dbReference>
<dbReference type="AlphaFoldDB" id="A0AAW1PVF9"/>
<dbReference type="InterPro" id="IPR002110">
    <property type="entry name" value="Ankyrin_rpt"/>
</dbReference>
<feature type="repeat" description="ANK" evidence="1">
    <location>
        <begin position="129"/>
        <end position="161"/>
    </location>
</feature>
<comment type="caution">
    <text evidence="4">The sequence shown here is derived from an EMBL/GenBank/DDBJ whole genome shotgun (WGS) entry which is preliminary data.</text>
</comment>
<feature type="repeat" description="ANK" evidence="1">
    <location>
        <begin position="161"/>
        <end position="193"/>
    </location>
</feature>
<feature type="repeat" description="TPR" evidence="2">
    <location>
        <begin position="404"/>
        <end position="437"/>
    </location>
</feature>
<dbReference type="InterPro" id="IPR036770">
    <property type="entry name" value="Ankyrin_rpt-contain_sf"/>
</dbReference>
<evidence type="ECO:0000313" key="4">
    <source>
        <dbReference type="EMBL" id="KAK9813546.1"/>
    </source>
</evidence>